<keyword evidence="4 5" id="KW-0732">Signal</keyword>
<feature type="chain" id="PRO_5046356649" evidence="5">
    <location>
        <begin position="25"/>
        <end position="140"/>
    </location>
</feature>
<proteinExistence type="inferred from homology"/>
<comment type="subcellular location">
    <subcellularLocation>
        <location evidence="1">Secreted</location>
    </subcellularLocation>
</comment>
<dbReference type="EMBL" id="JAHRIO010062091">
    <property type="protein sequence ID" value="MEQ2179142.1"/>
    <property type="molecule type" value="Genomic_DNA"/>
</dbReference>
<gene>
    <name evidence="6" type="ORF">GOODEAATRI_021597</name>
</gene>
<comment type="caution">
    <text evidence="6">The sequence shown here is derived from an EMBL/GenBank/DDBJ whole genome shotgun (WGS) entry which is preliminary data.</text>
</comment>
<comment type="similarity">
    <text evidence="2">Belongs to the IL-17 family.</text>
</comment>
<evidence type="ECO:0000313" key="7">
    <source>
        <dbReference type="Proteomes" id="UP001476798"/>
    </source>
</evidence>
<dbReference type="Pfam" id="PF06083">
    <property type="entry name" value="IL17"/>
    <property type="match status" value="1"/>
</dbReference>
<feature type="signal peptide" evidence="5">
    <location>
        <begin position="1"/>
        <end position="24"/>
    </location>
</feature>
<name>A0ABV0P6S7_9TELE</name>
<reference evidence="6 7" key="1">
    <citation type="submission" date="2021-06" db="EMBL/GenBank/DDBJ databases">
        <authorList>
            <person name="Palmer J.M."/>
        </authorList>
    </citation>
    <scope>NUCLEOTIDE SEQUENCE [LARGE SCALE GENOMIC DNA]</scope>
    <source>
        <strain evidence="6 7">GA_2019</strain>
        <tissue evidence="6">Muscle</tissue>
    </source>
</reference>
<organism evidence="6 7">
    <name type="scientific">Goodea atripinnis</name>
    <dbReference type="NCBI Taxonomy" id="208336"/>
    <lineage>
        <taxon>Eukaryota</taxon>
        <taxon>Metazoa</taxon>
        <taxon>Chordata</taxon>
        <taxon>Craniata</taxon>
        <taxon>Vertebrata</taxon>
        <taxon>Euteleostomi</taxon>
        <taxon>Actinopterygii</taxon>
        <taxon>Neopterygii</taxon>
        <taxon>Teleostei</taxon>
        <taxon>Neoteleostei</taxon>
        <taxon>Acanthomorphata</taxon>
        <taxon>Ovalentaria</taxon>
        <taxon>Atherinomorphae</taxon>
        <taxon>Cyprinodontiformes</taxon>
        <taxon>Goodeidae</taxon>
        <taxon>Goodea</taxon>
    </lineage>
</organism>
<evidence type="ECO:0000256" key="3">
    <source>
        <dbReference type="ARBA" id="ARBA00022525"/>
    </source>
</evidence>
<dbReference type="SUPFAM" id="SSF57501">
    <property type="entry name" value="Cystine-knot cytokines"/>
    <property type="match status" value="1"/>
</dbReference>
<evidence type="ECO:0000256" key="4">
    <source>
        <dbReference type="ARBA" id="ARBA00022729"/>
    </source>
</evidence>
<keyword evidence="7" id="KW-1185">Reference proteome</keyword>
<evidence type="ECO:0000313" key="6">
    <source>
        <dbReference type="EMBL" id="MEQ2179142.1"/>
    </source>
</evidence>
<protein>
    <submittedName>
        <fullName evidence="6">Uncharacterized protein</fullName>
    </submittedName>
</protein>
<evidence type="ECO:0000256" key="5">
    <source>
        <dbReference type="SAM" id="SignalP"/>
    </source>
</evidence>
<dbReference type="Gene3D" id="2.10.90.10">
    <property type="entry name" value="Cystine-knot cytokines"/>
    <property type="match status" value="1"/>
</dbReference>
<keyword evidence="3" id="KW-0964">Secreted</keyword>
<accession>A0ABV0P6S7</accession>
<dbReference type="InterPro" id="IPR010345">
    <property type="entry name" value="IL-17_fam"/>
</dbReference>
<evidence type="ECO:0000256" key="1">
    <source>
        <dbReference type="ARBA" id="ARBA00004613"/>
    </source>
</evidence>
<sequence length="140" mass="15658">MKLLRRTIKILLVFCSALWVTCSGKRVLPPSCNSTLVFSTEISSLSEGSWNINLKSLSPWTWRTTTVQNQIPSTIWEANCSSEFCYPLKPGQLGHHNLNSMPIYQNILVLTRMEGSHCYTASYRSVAVGCTCIRANVGQN</sequence>
<dbReference type="InterPro" id="IPR029034">
    <property type="entry name" value="Cystine-knot_cytokine"/>
</dbReference>
<dbReference type="Proteomes" id="UP001476798">
    <property type="component" value="Unassembled WGS sequence"/>
</dbReference>
<evidence type="ECO:0000256" key="2">
    <source>
        <dbReference type="ARBA" id="ARBA00007236"/>
    </source>
</evidence>